<dbReference type="EC" id="1.3.5.2" evidence="11"/>
<dbReference type="CDD" id="cd04738">
    <property type="entry name" value="DHOD_2_like"/>
    <property type="match status" value="1"/>
</dbReference>
<dbReference type="Pfam" id="PF01180">
    <property type="entry name" value="DHO_dh"/>
    <property type="match status" value="1"/>
</dbReference>
<feature type="binding site" evidence="11">
    <location>
        <position position="191"/>
    </location>
    <ligand>
        <name>substrate</name>
    </ligand>
</feature>
<feature type="binding site" evidence="11">
    <location>
        <begin position="336"/>
        <end position="337"/>
    </location>
    <ligand>
        <name>FMN</name>
        <dbReference type="ChEBI" id="CHEBI:58210"/>
    </ligand>
</feature>
<keyword evidence="5 11" id="KW-0285">Flavoprotein</keyword>
<comment type="pathway">
    <text evidence="3 11">Pyrimidine metabolism; UMP biosynthesis via de novo pathway; orotate from (S)-dihydroorotate (quinone route): step 1/1.</text>
</comment>
<proteinExistence type="inferred from homology"/>
<gene>
    <name evidence="11" type="primary">pyrD</name>
    <name evidence="13" type="ORF">MiSe_72540</name>
</gene>
<keyword evidence="11" id="KW-1003">Cell membrane</keyword>
<name>A0AAV3XHN9_9CYAN</name>
<dbReference type="InterPro" id="IPR005720">
    <property type="entry name" value="Dihydroorotate_DH_cat"/>
</dbReference>
<evidence type="ECO:0000313" key="14">
    <source>
        <dbReference type="Proteomes" id="UP001050975"/>
    </source>
</evidence>
<feature type="binding site" evidence="11">
    <location>
        <begin position="77"/>
        <end position="81"/>
    </location>
    <ligand>
        <name>FMN</name>
        <dbReference type="ChEBI" id="CHEBI:58210"/>
    </ligand>
</feature>
<feature type="binding site" evidence="11">
    <location>
        <begin position="126"/>
        <end position="130"/>
    </location>
    <ligand>
        <name>substrate</name>
    </ligand>
</feature>
<dbReference type="PANTHER" id="PTHR48109">
    <property type="entry name" value="DIHYDROOROTATE DEHYDROGENASE (QUINONE), MITOCHONDRIAL-RELATED"/>
    <property type="match status" value="1"/>
</dbReference>
<evidence type="ECO:0000256" key="7">
    <source>
        <dbReference type="ARBA" id="ARBA00022975"/>
    </source>
</evidence>
<evidence type="ECO:0000256" key="11">
    <source>
        <dbReference type="HAMAP-Rule" id="MF_00225"/>
    </source>
</evidence>
<keyword evidence="14" id="KW-1185">Reference proteome</keyword>
<comment type="catalytic activity">
    <reaction evidence="10 11">
        <text>(S)-dihydroorotate + a quinone = orotate + a quinol</text>
        <dbReference type="Rhea" id="RHEA:30187"/>
        <dbReference type="ChEBI" id="CHEBI:24646"/>
        <dbReference type="ChEBI" id="CHEBI:30839"/>
        <dbReference type="ChEBI" id="CHEBI:30864"/>
        <dbReference type="ChEBI" id="CHEBI:132124"/>
        <dbReference type="EC" id="1.3.5.2"/>
    </reaction>
</comment>
<evidence type="ECO:0000256" key="2">
    <source>
        <dbReference type="ARBA" id="ARBA00004370"/>
    </source>
</evidence>
<feature type="active site" description="Nucleophile" evidence="11">
    <location>
        <position position="194"/>
    </location>
</feature>
<keyword evidence="6 11" id="KW-0288">FMN</keyword>
<protein>
    <recommendedName>
        <fullName evidence="11">Dihydroorotate dehydrogenase (quinone)</fullName>
        <ecNumber evidence="11">1.3.5.2</ecNumber>
    </recommendedName>
    <alternativeName>
        <fullName evidence="11">DHOdehase</fullName>
        <shortName evidence="11">DHOD</shortName>
        <shortName evidence="11">DHODase</shortName>
    </alternativeName>
    <alternativeName>
        <fullName evidence="11">Dihydroorotate oxidase</fullName>
    </alternativeName>
</protein>
<evidence type="ECO:0000256" key="6">
    <source>
        <dbReference type="ARBA" id="ARBA00022643"/>
    </source>
</evidence>
<comment type="similarity">
    <text evidence="4 11">Belongs to the dihydroorotate dehydrogenase family. Type 2 subfamily.</text>
</comment>
<dbReference type="InterPro" id="IPR050074">
    <property type="entry name" value="DHO_dehydrogenase"/>
</dbReference>
<evidence type="ECO:0000313" key="13">
    <source>
        <dbReference type="EMBL" id="GET42437.1"/>
    </source>
</evidence>
<feature type="binding site" evidence="11">
    <location>
        <position position="286"/>
    </location>
    <ligand>
        <name>FMN</name>
        <dbReference type="ChEBI" id="CHEBI:58210"/>
    </ligand>
</feature>
<dbReference type="GO" id="GO:0005737">
    <property type="term" value="C:cytoplasm"/>
    <property type="evidence" value="ECO:0007669"/>
    <property type="project" value="InterPro"/>
</dbReference>
<feature type="binding site" evidence="11">
    <location>
        <position position="158"/>
    </location>
    <ligand>
        <name>FMN</name>
        <dbReference type="ChEBI" id="CHEBI:58210"/>
    </ligand>
</feature>
<dbReference type="InterPro" id="IPR001295">
    <property type="entry name" value="Dihydroorotate_DH_CS"/>
</dbReference>
<keyword evidence="7 11" id="KW-0665">Pyrimidine biosynthesis</keyword>
<dbReference type="Proteomes" id="UP001050975">
    <property type="component" value="Unassembled WGS sequence"/>
</dbReference>
<dbReference type="EMBL" id="BLAY01000164">
    <property type="protein sequence ID" value="GET42437.1"/>
    <property type="molecule type" value="Genomic_DNA"/>
</dbReference>
<dbReference type="InterPro" id="IPR005719">
    <property type="entry name" value="Dihydroorotate_DH_2"/>
</dbReference>
<keyword evidence="9 11" id="KW-0472">Membrane</keyword>
<dbReference type="HAMAP" id="MF_00225">
    <property type="entry name" value="DHO_dh_type2"/>
    <property type="match status" value="1"/>
</dbReference>
<evidence type="ECO:0000256" key="8">
    <source>
        <dbReference type="ARBA" id="ARBA00023002"/>
    </source>
</evidence>
<comment type="subunit">
    <text evidence="11">Monomer.</text>
</comment>
<feature type="binding site" evidence="11">
    <location>
        <position position="101"/>
    </location>
    <ligand>
        <name>FMN</name>
        <dbReference type="ChEBI" id="CHEBI:58210"/>
    </ligand>
</feature>
<feature type="binding site" evidence="11">
    <location>
        <begin position="258"/>
        <end position="259"/>
    </location>
    <ligand>
        <name>substrate</name>
    </ligand>
</feature>
<feature type="binding site" evidence="11">
    <location>
        <position position="315"/>
    </location>
    <ligand>
        <name>FMN</name>
        <dbReference type="ChEBI" id="CHEBI:58210"/>
    </ligand>
</feature>
<dbReference type="PROSITE" id="PS00911">
    <property type="entry name" value="DHODEHASE_1"/>
    <property type="match status" value="1"/>
</dbReference>
<dbReference type="GO" id="GO:0044205">
    <property type="term" value="P:'de novo' UMP biosynthetic process"/>
    <property type="evidence" value="ECO:0007669"/>
    <property type="project" value="UniProtKB-UniRule"/>
</dbReference>
<dbReference type="NCBIfam" id="NF003652">
    <property type="entry name" value="PRK05286.2-5"/>
    <property type="match status" value="1"/>
</dbReference>
<dbReference type="PROSITE" id="PS00912">
    <property type="entry name" value="DHODEHASE_2"/>
    <property type="match status" value="1"/>
</dbReference>
<evidence type="ECO:0000256" key="4">
    <source>
        <dbReference type="ARBA" id="ARBA00005359"/>
    </source>
</evidence>
<dbReference type="NCBIfam" id="NF003651">
    <property type="entry name" value="PRK05286.2-4"/>
    <property type="match status" value="1"/>
</dbReference>
<feature type="binding site" evidence="11">
    <location>
        <position position="196"/>
    </location>
    <ligand>
        <name>substrate</name>
    </ligand>
</feature>
<feature type="binding site" evidence="11">
    <location>
        <position position="229"/>
    </location>
    <ligand>
        <name>FMN</name>
        <dbReference type="ChEBI" id="CHEBI:58210"/>
    </ligand>
</feature>
<feature type="binding site" evidence="11">
    <location>
        <position position="81"/>
    </location>
    <ligand>
        <name>substrate</name>
    </ligand>
</feature>
<dbReference type="SUPFAM" id="SSF51395">
    <property type="entry name" value="FMN-linked oxidoreductases"/>
    <property type="match status" value="1"/>
</dbReference>
<accession>A0AAV3XHN9</accession>
<keyword evidence="8 11" id="KW-0560">Oxidoreductase</keyword>
<dbReference type="NCBIfam" id="TIGR01036">
    <property type="entry name" value="pyrD_sub2"/>
    <property type="match status" value="1"/>
</dbReference>
<evidence type="ECO:0000259" key="12">
    <source>
        <dbReference type="Pfam" id="PF01180"/>
    </source>
</evidence>
<evidence type="ECO:0000256" key="5">
    <source>
        <dbReference type="ARBA" id="ARBA00022630"/>
    </source>
</evidence>
<comment type="subcellular location">
    <subcellularLocation>
        <location evidence="11">Cell membrane</location>
        <topology evidence="11">Peripheral membrane protein</topology>
    </subcellularLocation>
    <subcellularLocation>
        <location evidence="2">Membrane</location>
    </subcellularLocation>
</comment>
<dbReference type="RefSeq" id="WP_226589974.1">
    <property type="nucleotide sequence ID" value="NZ_BLAY01000164.1"/>
</dbReference>
<dbReference type="GO" id="GO:0006207">
    <property type="term" value="P:'de novo' pyrimidine nucleobase biosynthetic process"/>
    <property type="evidence" value="ECO:0007669"/>
    <property type="project" value="UniProtKB-UniRule"/>
</dbReference>
<dbReference type="AlphaFoldDB" id="A0AAV3XHN9"/>
<dbReference type="GO" id="GO:0106430">
    <property type="term" value="F:dihydroorotate dehydrogenase (quinone) activity"/>
    <property type="evidence" value="ECO:0007669"/>
    <property type="project" value="UniProtKB-EC"/>
</dbReference>
<evidence type="ECO:0000256" key="1">
    <source>
        <dbReference type="ARBA" id="ARBA00003125"/>
    </source>
</evidence>
<feature type="binding site" evidence="11">
    <location>
        <position position="191"/>
    </location>
    <ligand>
        <name>FMN</name>
        <dbReference type="ChEBI" id="CHEBI:58210"/>
    </ligand>
</feature>
<dbReference type="Gene3D" id="3.20.20.70">
    <property type="entry name" value="Aldolase class I"/>
    <property type="match status" value="1"/>
</dbReference>
<dbReference type="PANTHER" id="PTHR48109:SF4">
    <property type="entry name" value="DIHYDROOROTATE DEHYDROGENASE (QUINONE), MITOCHONDRIAL"/>
    <property type="match status" value="1"/>
</dbReference>
<dbReference type="InterPro" id="IPR013785">
    <property type="entry name" value="Aldolase_TIM"/>
</dbReference>
<reference evidence="13" key="1">
    <citation type="submission" date="2019-10" db="EMBL/GenBank/DDBJ databases">
        <title>Draft genome sequece of Microseira wollei NIES-4236.</title>
        <authorList>
            <person name="Yamaguchi H."/>
            <person name="Suzuki S."/>
            <person name="Kawachi M."/>
        </authorList>
    </citation>
    <scope>NUCLEOTIDE SEQUENCE</scope>
    <source>
        <strain evidence="13">NIES-4236</strain>
    </source>
</reference>
<dbReference type="GO" id="GO:0005886">
    <property type="term" value="C:plasma membrane"/>
    <property type="evidence" value="ECO:0007669"/>
    <property type="project" value="UniProtKB-SubCell"/>
</dbReference>
<comment type="function">
    <text evidence="1 11">Catalyzes the conversion of dihydroorotate to orotate with quinone as electron acceptor.</text>
</comment>
<evidence type="ECO:0000256" key="3">
    <source>
        <dbReference type="ARBA" id="ARBA00005161"/>
    </source>
</evidence>
<feature type="binding site" evidence="11">
    <location>
        <position position="257"/>
    </location>
    <ligand>
        <name>FMN</name>
        <dbReference type="ChEBI" id="CHEBI:58210"/>
    </ligand>
</feature>
<organism evidence="13 14">
    <name type="scientific">Microseira wollei NIES-4236</name>
    <dbReference type="NCBI Taxonomy" id="2530354"/>
    <lineage>
        <taxon>Bacteria</taxon>
        <taxon>Bacillati</taxon>
        <taxon>Cyanobacteriota</taxon>
        <taxon>Cyanophyceae</taxon>
        <taxon>Oscillatoriophycideae</taxon>
        <taxon>Aerosakkonematales</taxon>
        <taxon>Aerosakkonemataceae</taxon>
        <taxon>Microseira</taxon>
    </lineage>
</organism>
<evidence type="ECO:0000256" key="10">
    <source>
        <dbReference type="ARBA" id="ARBA00048639"/>
    </source>
</evidence>
<comment type="caution">
    <text evidence="13">The sequence shown here is derived from an EMBL/GenBank/DDBJ whole genome shotgun (WGS) entry which is preliminary data.</text>
</comment>
<evidence type="ECO:0000256" key="9">
    <source>
        <dbReference type="ARBA" id="ARBA00023136"/>
    </source>
</evidence>
<comment type="cofactor">
    <cofactor evidence="11">
        <name>FMN</name>
        <dbReference type="ChEBI" id="CHEBI:58210"/>
    </cofactor>
    <text evidence="11">Binds 1 FMN per subunit.</text>
</comment>
<sequence length="374" mass="40759">MDIYKAGLRPILFGLKLDPEFLHQQTIGILSWLAREGERNPAFWLRSQLQQSCCFGDARLKQTLWGLNFPNPMGLAAGFDKNGTASGSWEALGFGFAELGTVTFHPQPGNPRPRLFRLPLDRAVLNRMGFNNSGAAAMASQLGETWQDRQGSIPIGINLGKSKVTPLPEAPSDYLASFRLLKQWGDYFVVNVSSPNTPGLRSLQDAPQLSGILEALQQENQGAKPILVKIAPDLEWDAIADVLQVAQTHRLAGIIATNTTIGREGLKTEFVATGNSVKEEAGGISGAPLRQRSTEVIRFIWRETKGQLPIIGVGGIFNAEDAWEKVSAGASLIQVYTGLVYEGPLMVRRVLEGLVRKLEERGLSSISEAVGKEN</sequence>
<feature type="domain" description="Dihydroorotate dehydrogenase catalytic" evidence="12">
    <location>
        <begin position="60"/>
        <end position="358"/>
    </location>
</feature>